<keyword evidence="1" id="KW-0175">Coiled coil</keyword>
<dbReference type="Pfam" id="PF13599">
    <property type="entry name" value="Pentapeptide_4"/>
    <property type="match status" value="1"/>
</dbReference>
<dbReference type="Pfam" id="PF00805">
    <property type="entry name" value="Pentapeptide"/>
    <property type="match status" value="1"/>
</dbReference>
<accession>A0ABN4AX26</accession>
<evidence type="ECO:0000256" key="1">
    <source>
        <dbReference type="SAM" id="Coils"/>
    </source>
</evidence>
<name>A0ABN4AX26_9BURK</name>
<keyword evidence="4" id="KW-1185">Reference proteome</keyword>
<dbReference type="Pfam" id="PF09937">
    <property type="entry name" value="DUF2169"/>
    <property type="match status" value="1"/>
</dbReference>
<dbReference type="InterPro" id="IPR018683">
    <property type="entry name" value="DUF2169"/>
</dbReference>
<dbReference type="RefSeq" id="WP_014840037.1">
    <property type="nucleotide sequence ID" value="NC_018108.1"/>
</dbReference>
<dbReference type="InterPro" id="IPR052949">
    <property type="entry name" value="PA_immunity-related"/>
</dbReference>
<feature type="domain" description="DUF2169" evidence="2">
    <location>
        <begin position="31"/>
        <end position="299"/>
    </location>
</feature>
<evidence type="ECO:0000313" key="3">
    <source>
        <dbReference type="EMBL" id="AFN35217.1"/>
    </source>
</evidence>
<dbReference type="SUPFAM" id="SSF141571">
    <property type="entry name" value="Pentapeptide repeat-like"/>
    <property type="match status" value="2"/>
</dbReference>
<sequence length="916" mass="105507">MRIIKPLSTSLFYRVYEFNRQTYLSLSVNLYIDKNVDEVEFRLLSEQQMWQDFTSISVKDFNSELIDFGMPKDKPEIIVNGYAYGKYSENNRSAVNIEAGNINKTLTVYGDRFWINGKPSSPEGFDELPISLSKAFGGKNVPSNTIGKGSEKISKPDGTVVTPLPNVEDPNHPVIYPDKIYPVATFSALPIESPNRNKLLGTYDRNWQEKFFPGFASDIDWSYFNLSPVDQRLATINGLKMKFTNMNPYKKIVHFKIPDLKPLIFLLPRGDKSLKTPLELKLQSCLAYPHKETYILSYHVSTPVESSEVTDIFDFLMLAIEKTQSKRSLEHYQNVLNIRSNLRKANLYATFDEMLIDQGIDFKGLPPVPLNKLLKRKLFELKRKLSNIKDINKKAENLDLELVEDAKLNFRNYSYKPDFEKDLKDTLAQLTSDSSPASQEFKKILSSIDSNNLYKLFELVELDYIEMDFLLKLLVELDDSKDESVLETARKIHSKRKELNKKIESIDNFEVDPDEKLKYLKDKISLTRNKLIETVENRKFIDTSNRNKTDSDLDSFFKDCDDKSLMFFDSNAPTIVYNSNSVNNAVDSVVELTHINQLFKYSVSGIKTEIIDKDFQELDLSGKPMQHCSFKNVSFLDVDFSDSLLGESAFENCEFINCIFLNCNLNEAELKSCKLISCDLNGINNDNSKFHNVIFLKCNITLWNHTRFVSSNILFNDCNVYFVTFNRAIIKDIEFYNCKINKLTIISGKYNSIKLINSEALSLNFSTDKKFVIDSFTIENSKLDSFFIKDLSKVNHFVIKDSKLVLSTIRQCEFDCFEISNCDLKNINLSKSIIRKSKFSKVDLSNSIFTGSKIEDSLWYGIDLSFSLFNKLTILKSTLKKISFFSSDVSEMSIDSNTVFDENYLNRMNIFPKLRN</sequence>
<gene>
    <name evidence="3" type="ORF">KUI_0115</name>
</gene>
<dbReference type="Proteomes" id="UP000003121">
    <property type="component" value="Chromosome"/>
</dbReference>
<proteinExistence type="predicted"/>
<protein>
    <recommendedName>
        <fullName evidence="2">DUF2169 domain-containing protein</fullName>
    </recommendedName>
</protein>
<dbReference type="PANTHER" id="PTHR42999:SF1">
    <property type="entry name" value="PENTAPEPTIDE REPEAT-CONTAINING PROTEIN"/>
    <property type="match status" value="1"/>
</dbReference>
<evidence type="ECO:0000313" key="4">
    <source>
        <dbReference type="Proteomes" id="UP000003121"/>
    </source>
</evidence>
<dbReference type="InterPro" id="IPR001646">
    <property type="entry name" value="5peptide_repeat"/>
</dbReference>
<organism evidence="3 4">
    <name type="scientific">Taylorella equigenitalis ATCC 35865</name>
    <dbReference type="NCBI Taxonomy" id="743973"/>
    <lineage>
        <taxon>Bacteria</taxon>
        <taxon>Pseudomonadati</taxon>
        <taxon>Pseudomonadota</taxon>
        <taxon>Betaproteobacteria</taxon>
        <taxon>Burkholderiales</taxon>
        <taxon>Alcaligenaceae</taxon>
        <taxon>Taylorella</taxon>
    </lineage>
</organism>
<dbReference type="Gene3D" id="2.160.20.80">
    <property type="entry name" value="E3 ubiquitin-protein ligase SopA"/>
    <property type="match status" value="2"/>
</dbReference>
<feature type="coiled-coil region" evidence="1">
    <location>
        <begin position="371"/>
        <end position="401"/>
    </location>
</feature>
<evidence type="ECO:0000259" key="2">
    <source>
        <dbReference type="Pfam" id="PF09937"/>
    </source>
</evidence>
<reference evidence="3 4" key="1">
    <citation type="journal article" date="2012" name="Vet. Microbiol.">
        <title>Comparative genomic analyses of the Taylorellae.</title>
        <authorList>
            <person name="Hauser H."/>
            <person name="Richter D.C."/>
            <person name="van Tonder A."/>
            <person name="Clark L."/>
            <person name="Preston A."/>
        </authorList>
    </citation>
    <scope>NUCLEOTIDE SEQUENCE [LARGE SCALE GENOMIC DNA]</scope>
    <source>
        <strain evidence="3 4">ATCC 35865</strain>
    </source>
</reference>
<dbReference type="PANTHER" id="PTHR42999">
    <property type="entry name" value="ANTIBIOTIC RESISTANCE PROTEIN MCBG"/>
    <property type="match status" value="1"/>
</dbReference>
<dbReference type="EMBL" id="CP003264">
    <property type="protein sequence ID" value="AFN35217.1"/>
    <property type="molecule type" value="Genomic_DNA"/>
</dbReference>